<organism evidence="7 8">
    <name type="scientific">Streptomyces populi</name>
    <dbReference type="NCBI Taxonomy" id="2058924"/>
    <lineage>
        <taxon>Bacteria</taxon>
        <taxon>Bacillati</taxon>
        <taxon>Actinomycetota</taxon>
        <taxon>Actinomycetes</taxon>
        <taxon>Kitasatosporales</taxon>
        <taxon>Streptomycetaceae</taxon>
        <taxon>Streptomyces</taxon>
    </lineage>
</organism>
<keyword evidence="2 5" id="KW-0274">FAD</keyword>
<comment type="domain">
    <text evidence="5">Consists of an N-terminal FAD-binding domain with a Rossman fold and a C-terminal substrate-binding domain.</text>
</comment>
<sequence length="381" mass="40564">MTPHYPTAILGGGLGGLMLARVLHVNGTDVPVFDLEPSADARVQGGMLDIHDETGQQALRQGHLHSEFLAKVHPGGQALRVTDKHANVVHEEADDADGTRPEIDRGDLRGLLLGSLPDSTVHWGSKATEVRELAGGRHEVVLADGRTFTTDLLIGADGAWSKVRPLLTDARPAYSGVSFVELDLEDADHRHPGAAALIGGGMFFALGDDKGFLAHRETDGSLHFYIALRAEETWLHTIDFADTAAAKQAVLGHFADWDDVLRRVIADADGALTPRWIHALPAGLSWSGRPGATLLGDAAHLMSPFAGEGANLALFDGAELGRHLLAHPDDTGAGVRAYEQEMFTRAAEMAGESARALDVIFHPQAPAPLADMFRGPHAPGQ</sequence>
<dbReference type="Proteomes" id="UP000236178">
    <property type="component" value="Unassembled WGS sequence"/>
</dbReference>
<dbReference type="InterPro" id="IPR036188">
    <property type="entry name" value="FAD/NAD-bd_sf"/>
</dbReference>
<feature type="binding site" evidence="5">
    <location>
        <position position="297"/>
    </location>
    <ligand>
        <name>FAD</name>
        <dbReference type="ChEBI" id="CHEBI:57692"/>
    </ligand>
</feature>
<name>A0A2I0STI3_9ACTN</name>
<comment type="caution">
    <text evidence="7">The sequence shown here is derived from an EMBL/GenBank/DDBJ whole genome shotgun (WGS) entry which is preliminary data.</text>
</comment>
<dbReference type="PANTHER" id="PTHR46972">
    <property type="entry name" value="MONOOXYGENASE ASQM-RELATED"/>
    <property type="match status" value="1"/>
</dbReference>
<proteinExistence type="inferred from homology"/>
<keyword evidence="3 5" id="KW-0560">Oxidoreductase</keyword>
<evidence type="ECO:0000256" key="4">
    <source>
        <dbReference type="ARBA" id="ARBA00023033"/>
    </source>
</evidence>
<dbReference type="GO" id="GO:0005737">
    <property type="term" value="C:cytoplasm"/>
    <property type="evidence" value="ECO:0007669"/>
    <property type="project" value="UniProtKB-SubCell"/>
</dbReference>
<evidence type="ECO:0000256" key="3">
    <source>
        <dbReference type="ARBA" id="ARBA00023002"/>
    </source>
</evidence>
<comment type="cofactor">
    <cofactor evidence="5">
        <name>FAD</name>
        <dbReference type="ChEBI" id="CHEBI:57692"/>
    </cofactor>
</comment>
<reference evidence="7 8" key="1">
    <citation type="submission" date="2017-12" db="EMBL/GenBank/DDBJ databases">
        <title>Streptomyces populusis sp. nov., a novel endophytic actinobacterium isolated from stems of Populus adenopoda Maxim.</title>
        <authorList>
            <person name="Wang Z."/>
        </authorList>
    </citation>
    <scope>NUCLEOTIDE SEQUENCE [LARGE SCALE GENOMIC DNA]</scope>
    <source>
        <strain evidence="7 8">A249</strain>
    </source>
</reference>
<feature type="domain" description="FAD-binding" evidence="6">
    <location>
        <begin position="6"/>
        <end position="177"/>
    </location>
</feature>
<evidence type="ECO:0000259" key="6">
    <source>
        <dbReference type="Pfam" id="PF01494"/>
    </source>
</evidence>
<dbReference type="InterPro" id="IPR043683">
    <property type="entry name" value="TetX_monooxygenase"/>
</dbReference>
<dbReference type="EC" id="1.14.13.-" evidence="5"/>
<keyword evidence="1 5" id="KW-0285">Flavoprotein</keyword>
<dbReference type="Gene3D" id="3.50.50.60">
    <property type="entry name" value="FAD/NAD(P)-binding domain"/>
    <property type="match status" value="1"/>
</dbReference>
<accession>A0A2I0STI3</accession>
<evidence type="ECO:0000256" key="2">
    <source>
        <dbReference type="ARBA" id="ARBA00022827"/>
    </source>
</evidence>
<dbReference type="GO" id="GO:0046677">
    <property type="term" value="P:response to antibiotic"/>
    <property type="evidence" value="ECO:0007669"/>
    <property type="project" value="InterPro"/>
</dbReference>
<keyword evidence="4 5" id="KW-0503">Monooxygenase</keyword>
<evidence type="ECO:0000313" key="7">
    <source>
        <dbReference type="EMBL" id="PKT73230.1"/>
    </source>
</evidence>
<dbReference type="InterPro" id="IPR002938">
    <property type="entry name" value="FAD-bd"/>
</dbReference>
<dbReference type="EMBL" id="PJOS01000013">
    <property type="protein sequence ID" value="PKT73230.1"/>
    <property type="molecule type" value="Genomic_DNA"/>
</dbReference>
<dbReference type="SUPFAM" id="SSF51905">
    <property type="entry name" value="FAD/NAD(P)-binding domain"/>
    <property type="match status" value="1"/>
</dbReference>
<evidence type="ECO:0000256" key="1">
    <source>
        <dbReference type="ARBA" id="ARBA00022630"/>
    </source>
</evidence>
<comment type="similarity">
    <text evidence="5">Belongs to the aromatic-ring hydroxylase family. TetX subfamily.</text>
</comment>
<dbReference type="RefSeq" id="WP_103549002.1">
    <property type="nucleotide sequence ID" value="NZ_KZ626852.1"/>
</dbReference>
<keyword evidence="8" id="KW-1185">Reference proteome</keyword>
<keyword evidence="5" id="KW-0547">Nucleotide-binding</keyword>
<comment type="catalytic activity">
    <reaction evidence="5">
        <text>a tetracycline + NADPH + O2 + H(+) = an 11a-hydroxytetracycline + NADP(+) + H2O</text>
        <dbReference type="Rhea" id="RHEA:61444"/>
        <dbReference type="ChEBI" id="CHEBI:15377"/>
        <dbReference type="ChEBI" id="CHEBI:15378"/>
        <dbReference type="ChEBI" id="CHEBI:15379"/>
        <dbReference type="ChEBI" id="CHEBI:57783"/>
        <dbReference type="ChEBI" id="CHEBI:58349"/>
        <dbReference type="ChEBI" id="CHEBI:144644"/>
        <dbReference type="ChEBI" id="CHEBI:144645"/>
    </reaction>
</comment>
<feature type="binding site" evidence="5">
    <location>
        <position position="105"/>
    </location>
    <ligand>
        <name>FAD</name>
        <dbReference type="ChEBI" id="CHEBI:57692"/>
    </ligand>
</feature>
<comment type="function">
    <text evidence="5">An FAD-requiring monooxygenase active on some tetracycline antibiotic derivatives, which leads to their inactivation. Hydroxylates carbon 11a of tetracycline and some analogs.</text>
</comment>
<feature type="domain" description="FAD-binding" evidence="6">
    <location>
        <begin position="294"/>
        <end position="347"/>
    </location>
</feature>
<keyword evidence="5" id="KW-0963">Cytoplasm</keyword>
<comment type="subunit">
    <text evidence="5">Monomer.</text>
</comment>
<protein>
    <recommendedName>
        <fullName evidence="5">Flavin-dependent monooxygenase</fullName>
    </recommendedName>
    <alternativeName>
        <fullName evidence="5">TetX monooxygenase</fullName>
        <shortName evidence="5">TetX</shortName>
        <ecNumber evidence="5">1.14.13.-</ecNumber>
    </alternativeName>
</protein>
<dbReference type="OrthoDB" id="3217377at2"/>
<dbReference type="GO" id="GO:0004497">
    <property type="term" value="F:monooxygenase activity"/>
    <property type="evidence" value="ECO:0007669"/>
    <property type="project" value="UniProtKB-UniRule"/>
</dbReference>
<dbReference type="PRINTS" id="PR00420">
    <property type="entry name" value="RNGMNOXGNASE"/>
</dbReference>
<dbReference type="Pfam" id="PF01494">
    <property type="entry name" value="FAD_binding_3"/>
    <property type="match status" value="2"/>
</dbReference>
<dbReference type="GO" id="GO:0071949">
    <property type="term" value="F:FAD binding"/>
    <property type="evidence" value="ECO:0007669"/>
    <property type="project" value="InterPro"/>
</dbReference>
<dbReference type="AlphaFoldDB" id="A0A2I0STI3"/>
<feature type="binding site" evidence="5">
    <location>
        <position position="49"/>
    </location>
    <ligand>
        <name>FAD</name>
        <dbReference type="ChEBI" id="CHEBI:57692"/>
    </ligand>
</feature>
<comment type="subcellular location">
    <subcellularLocation>
        <location evidence="5">Cytoplasm</location>
    </subcellularLocation>
</comment>
<gene>
    <name evidence="7" type="ORF">CW362_09855</name>
</gene>
<dbReference type="HAMAP" id="MF_00845">
    <property type="entry name" value="TetX_monooxygenase"/>
    <property type="match status" value="1"/>
</dbReference>
<evidence type="ECO:0000256" key="5">
    <source>
        <dbReference type="HAMAP-Rule" id="MF_00845"/>
    </source>
</evidence>
<feature type="binding site" evidence="5">
    <location>
        <position position="42"/>
    </location>
    <ligand>
        <name>NADPH</name>
        <dbReference type="ChEBI" id="CHEBI:57783"/>
    </ligand>
</feature>
<dbReference type="PANTHER" id="PTHR46972:SF1">
    <property type="entry name" value="FAD DEPENDENT OXIDOREDUCTASE DOMAIN-CONTAINING PROTEIN"/>
    <property type="match status" value="1"/>
</dbReference>
<keyword evidence="5" id="KW-0521">NADP</keyword>
<evidence type="ECO:0000313" key="8">
    <source>
        <dbReference type="Proteomes" id="UP000236178"/>
    </source>
</evidence>